<dbReference type="SUPFAM" id="SSF51445">
    <property type="entry name" value="(Trans)glycosidases"/>
    <property type="match status" value="1"/>
</dbReference>
<evidence type="ECO:0000256" key="1">
    <source>
        <dbReference type="ARBA" id="ARBA00008773"/>
    </source>
</evidence>
<protein>
    <recommendedName>
        <fullName evidence="8">Beta-1,3-glucanase</fullName>
    </recommendedName>
</protein>
<keyword evidence="2 5" id="KW-0378">Hydrolase</keyword>
<keyword evidence="7" id="KW-1185">Reference proteome</keyword>
<dbReference type="GO" id="GO:0005975">
    <property type="term" value="P:carbohydrate metabolic process"/>
    <property type="evidence" value="ECO:0007669"/>
    <property type="project" value="InterPro"/>
</dbReference>
<dbReference type="EMBL" id="JBBPBK010000001">
    <property type="protein sequence ID" value="KAK9291720.1"/>
    <property type="molecule type" value="Genomic_DNA"/>
</dbReference>
<evidence type="ECO:0000256" key="5">
    <source>
        <dbReference type="RuleBase" id="RU004336"/>
    </source>
</evidence>
<evidence type="ECO:0000313" key="7">
    <source>
        <dbReference type="Proteomes" id="UP001415857"/>
    </source>
</evidence>
<dbReference type="InterPro" id="IPR044965">
    <property type="entry name" value="Glyco_hydro_17_plant"/>
</dbReference>
<evidence type="ECO:0000256" key="4">
    <source>
        <dbReference type="RuleBase" id="RU004335"/>
    </source>
</evidence>
<comment type="caution">
    <text evidence="6">The sequence shown here is derived from an EMBL/GenBank/DDBJ whole genome shotgun (WGS) entry which is preliminary data.</text>
</comment>
<accession>A0AAP0S676</accession>
<dbReference type="AlphaFoldDB" id="A0AAP0S676"/>
<gene>
    <name evidence="6" type="ORF">L1049_019669</name>
</gene>
<dbReference type="PROSITE" id="PS00587">
    <property type="entry name" value="GLYCOSYL_HYDROL_F17"/>
    <property type="match status" value="1"/>
</dbReference>
<dbReference type="Pfam" id="PF00332">
    <property type="entry name" value="Glyco_hydro_17"/>
    <property type="match status" value="1"/>
</dbReference>
<comment type="similarity">
    <text evidence="1 4">Belongs to the glycosyl hydrolase 17 family.</text>
</comment>
<dbReference type="InterPro" id="IPR000490">
    <property type="entry name" value="Glyco_hydro_17"/>
</dbReference>
<evidence type="ECO:0000256" key="3">
    <source>
        <dbReference type="ARBA" id="ARBA00023295"/>
    </source>
</evidence>
<organism evidence="6 7">
    <name type="scientific">Liquidambar formosana</name>
    <name type="common">Formosan gum</name>
    <dbReference type="NCBI Taxonomy" id="63359"/>
    <lineage>
        <taxon>Eukaryota</taxon>
        <taxon>Viridiplantae</taxon>
        <taxon>Streptophyta</taxon>
        <taxon>Embryophyta</taxon>
        <taxon>Tracheophyta</taxon>
        <taxon>Spermatophyta</taxon>
        <taxon>Magnoliopsida</taxon>
        <taxon>eudicotyledons</taxon>
        <taxon>Gunneridae</taxon>
        <taxon>Pentapetalae</taxon>
        <taxon>Saxifragales</taxon>
        <taxon>Altingiaceae</taxon>
        <taxon>Liquidambar</taxon>
    </lineage>
</organism>
<dbReference type="Gene3D" id="3.20.20.80">
    <property type="entry name" value="Glycosidases"/>
    <property type="match status" value="1"/>
</dbReference>
<evidence type="ECO:0000256" key="2">
    <source>
        <dbReference type="ARBA" id="ARBA00022801"/>
    </source>
</evidence>
<proteinExistence type="inferred from homology"/>
<dbReference type="PANTHER" id="PTHR32227">
    <property type="entry name" value="GLUCAN ENDO-1,3-BETA-GLUCOSIDASE BG1-RELATED-RELATED"/>
    <property type="match status" value="1"/>
</dbReference>
<keyword evidence="3 5" id="KW-0326">Glycosidase</keyword>
<sequence length="208" mass="22146">MQNLHAALKAANLNVQVTTAVSLQVLGVSSPPSSGAFSDSAAAIMGPITKFLADNQSPLMINVYPYFAHVSDPKNIRLDFALFNQKGDSMTDGDLKYTNLFDAMVDATYAALEKAGGATVGIVVSESGWPSAGNGDFTTIGNAQTYVNNLVAHVSSGMGTPKRPGKSVETYLFAIFNENLKPAGAEQNFGLYYPDMSEVYHVDFSSKE</sequence>
<dbReference type="Proteomes" id="UP001415857">
    <property type="component" value="Unassembled WGS sequence"/>
</dbReference>
<evidence type="ECO:0008006" key="8">
    <source>
        <dbReference type="Google" id="ProtNLM"/>
    </source>
</evidence>
<dbReference type="InterPro" id="IPR017853">
    <property type="entry name" value="GH"/>
</dbReference>
<reference evidence="6 7" key="1">
    <citation type="journal article" date="2024" name="Plant J.">
        <title>Genome sequences and population genomics reveal climatic adaptation and genomic divergence between two closely related sweetgum species.</title>
        <authorList>
            <person name="Xu W.Q."/>
            <person name="Ren C.Q."/>
            <person name="Zhang X.Y."/>
            <person name="Comes H.P."/>
            <person name="Liu X.H."/>
            <person name="Li Y.G."/>
            <person name="Kettle C.J."/>
            <person name="Jalonen R."/>
            <person name="Gaisberger H."/>
            <person name="Ma Y.Z."/>
            <person name="Qiu Y.X."/>
        </authorList>
    </citation>
    <scope>NUCLEOTIDE SEQUENCE [LARGE SCALE GENOMIC DNA]</scope>
    <source>
        <strain evidence="6">Hangzhou</strain>
    </source>
</reference>
<evidence type="ECO:0000313" key="6">
    <source>
        <dbReference type="EMBL" id="KAK9291720.1"/>
    </source>
</evidence>
<dbReference type="GO" id="GO:0004553">
    <property type="term" value="F:hydrolase activity, hydrolyzing O-glycosyl compounds"/>
    <property type="evidence" value="ECO:0007669"/>
    <property type="project" value="InterPro"/>
</dbReference>
<name>A0AAP0S676_LIQFO</name>